<sequence>MSKSQVFAHRGASGSHFENTMSAFQAAAKKGADGIELDVQQTKDGQLVVIHDDNLLRLAGIDQQVDNLTAEELGQIRIGKGGSRFLFGHPIPILFDVISFCQQNGLSLNIELKETVYGQPAVIERILHYIEGVPDVHISSFDYPTLQLVRQQDPSVETALLLKKATVDWDCLPAYDVDAFHFHKRLWKEPYLTPLLESQKTLRMYGVTGKESFLSQSPQIEGWITDYPARVQRKIKGSR</sequence>
<evidence type="ECO:0000313" key="3">
    <source>
        <dbReference type="Proteomes" id="UP000005316"/>
    </source>
</evidence>
<dbReference type="Proteomes" id="UP000005316">
    <property type="component" value="Unassembled WGS sequence"/>
</dbReference>
<gene>
    <name evidence="2" type="primary">glpQ</name>
    <name evidence="2" type="ORF">HMPREF9372_0227</name>
</gene>
<dbReference type="EC" id="3.1.4.46" evidence="2"/>
<feature type="domain" description="GP-PDE" evidence="1">
    <location>
        <begin position="4"/>
        <end position="235"/>
    </location>
</feature>
<dbReference type="GO" id="GO:0008889">
    <property type="term" value="F:glycerophosphodiester phosphodiesterase activity"/>
    <property type="evidence" value="ECO:0007669"/>
    <property type="project" value="UniProtKB-EC"/>
</dbReference>
<dbReference type="Gene3D" id="3.20.20.190">
    <property type="entry name" value="Phosphatidylinositol (PI) phosphodiesterase"/>
    <property type="match status" value="1"/>
</dbReference>
<dbReference type="HOGENOM" id="CLU_030006_3_5_9"/>
<protein>
    <submittedName>
        <fullName evidence="2">Glycerophosphodiester phosphodiesterase</fullName>
        <ecNumber evidence="2">3.1.4.46</ecNumber>
    </submittedName>
</protein>
<dbReference type="SUPFAM" id="SSF51695">
    <property type="entry name" value="PLC-like phosphodiesterases"/>
    <property type="match status" value="1"/>
</dbReference>
<keyword evidence="2" id="KW-0378">Hydrolase</keyword>
<dbReference type="eggNOG" id="COG0584">
    <property type="taxonomic scope" value="Bacteria"/>
</dbReference>
<proteinExistence type="predicted"/>
<dbReference type="PROSITE" id="PS51704">
    <property type="entry name" value="GP_PDE"/>
    <property type="match status" value="1"/>
</dbReference>
<evidence type="ECO:0000313" key="2">
    <source>
        <dbReference type="EMBL" id="EGQ27747.1"/>
    </source>
</evidence>
<dbReference type="PANTHER" id="PTHR46211:SF8">
    <property type="entry name" value="PHOSPHODIESTERASE"/>
    <property type="match status" value="1"/>
</dbReference>
<dbReference type="InterPro" id="IPR030395">
    <property type="entry name" value="GP_PDE_dom"/>
</dbReference>
<reference evidence="2 3" key="1">
    <citation type="submission" date="2011-04" db="EMBL/GenBank/DDBJ databases">
        <authorList>
            <person name="Muzny D."/>
            <person name="Qin X."/>
            <person name="Deng J."/>
            <person name="Jiang H."/>
            <person name="Liu Y."/>
            <person name="Qu J."/>
            <person name="Song X.-Z."/>
            <person name="Zhang L."/>
            <person name="Thornton R."/>
            <person name="Coyle M."/>
            <person name="Francisco L."/>
            <person name="Jackson L."/>
            <person name="Javaid M."/>
            <person name="Korchina V."/>
            <person name="Kovar C."/>
            <person name="Mata R."/>
            <person name="Mathew T."/>
            <person name="Ngo R."/>
            <person name="Nguyen L."/>
            <person name="Nguyen N."/>
            <person name="Okwuonu G."/>
            <person name="Ongeri F."/>
            <person name="Pham C."/>
            <person name="Simmons D."/>
            <person name="Wilczek-Boney K."/>
            <person name="Hale W."/>
            <person name="Jakkamsetti A."/>
            <person name="Pham P."/>
            <person name="Ruth R."/>
            <person name="San Lucas F."/>
            <person name="Warren J."/>
            <person name="Zhang J."/>
            <person name="Zhao Z."/>
            <person name="Zhou C."/>
            <person name="Zhu D."/>
            <person name="Lee S."/>
            <person name="Bess C."/>
            <person name="Blankenburg K."/>
            <person name="Forbes L."/>
            <person name="Fu Q."/>
            <person name="Gubbala S."/>
            <person name="Hirani K."/>
            <person name="Jayaseelan J.C."/>
            <person name="Lara F."/>
            <person name="Munidasa M."/>
            <person name="Palculict T."/>
            <person name="Patil S."/>
            <person name="Pu L.-L."/>
            <person name="Saada N."/>
            <person name="Tang L."/>
            <person name="Weissenberger G."/>
            <person name="Zhu Y."/>
            <person name="Hemphill L."/>
            <person name="Shang Y."/>
            <person name="Youmans B."/>
            <person name="Ayvaz T."/>
            <person name="Ross M."/>
            <person name="Santibanez J."/>
            <person name="Aqrawi P."/>
            <person name="Gross S."/>
            <person name="Joshi V."/>
            <person name="Fowler G."/>
            <person name="Nazareth L."/>
            <person name="Reid J."/>
            <person name="Worley K."/>
            <person name="Petrosino J."/>
            <person name="Highlander S."/>
            <person name="Gibbs R."/>
        </authorList>
    </citation>
    <scope>NUCLEOTIDE SEQUENCE [LARGE SCALE GENOMIC DNA]</scope>
    <source>
        <strain evidence="2 3">2681</strain>
    </source>
</reference>
<dbReference type="AlphaFoldDB" id="F9DN47"/>
<dbReference type="EMBL" id="AFPZ01000009">
    <property type="protein sequence ID" value="EGQ27747.1"/>
    <property type="molecule type" value="Genomic_DNA"/>
</dbReference>
<accession>F9DN47</accession>
<name>F9DN47_9BACL</name>
<dbReference type="GO" id="GO:0006629">
    <property type="term" value="P:lipid metabolic process"/>
    <property type="evidence" value="ECO:0007669"/>
    <property type="project" value="InterPro"/>
</dbReference>
<dbReference type="PANTHER" id="PTHR46211">
    <property type="entry name" value="GLYCEROPHOSPHORYL DIESTER PHOSPHODIESTERASE"/>
    <property type="match status" value="1"/>
</dbReference>
<evidence type="ECO:0000259" key="1">
    <source>
        <dbReference type="PROSITE" id="PS51704"/>
    </source>
</evidence>
<dbReference type="Pfam" id="PF03009">
    <property type="entry name" value="GDPD"/>
    <property type="match status" value="1"/>
</dbReference>
<dbReference type="InterPro" id="IPR017946">
    <property type="entry name" value="PLC-like_Pdiesterase_TIM-brl"/>
</dbReference>
<dbReference type="STRING" id="759851.SAMN04244570_0743"/>
<dbReference type="OrthoDB" id="384721at2"/>
<comment type="caution">
    <text evidence="2">The sequence shown here is derived from an EMBL/GenBank/DDBJ whole genome shotgun (WGS) entry which is preliminary data.</text>
</comment>
<dbReference type="RefSeq" id="WP_009496777.1">
    <property type="nucleotide sequence ID" value="NZ_GL982997.1"/>
</dbReference>
<organism evidence="2 3">
    <name type="scientific">Sporosarcina newyorkensis 2681</name>
    <dbReference type="NCBI Taxonomy" id="1027292"/>
    <lineage>
        <taxon>Bacteria</taxon>
        <taxon>Bacillati</taxon>
        <taxon>Bacillota</taxon>
        <taxon>Bacilli</taxon>
        <taxon>Bacillales</taxon>
        <taxon>Caryophanaceae</taxon>
        <taxon>Sporosarcina</taxon>
    </lineage>
</organism>